<evidence type="ECO:0000313" key="2">
    <source>
        <dbReference type="EMBL" id="CAL1390081.1"/>
    </source>
</evidence>
<sequence length="84" mass="9020">MVRPANGAFWGTAIPEPAEEATGSIESKDCKPLNEGMELEEEEKEENPIPRKSLEHPLLSMTGTLPNPVPPPVSPPTIFAGVQS</sequence>
<proteinExistence type="predicted"/>
<evidence type="ECO:0000256" key="1">
    <source>
        <dbReference type="SAM" id="MobiDB-lite"/>
    </source>
</evidence>
<name>A0AAV2EVI5_9ROSI</name>
<accession>A0AAV2EVI5</accession>
<evidence type="ECO:0000313" key="3">
    <source>
        <dbReference type="Proteomes" id="UP001497516"/>
    </source>
</evidence>
<organism evidence="2 3">
    <name type="scientific">Linum trigynum</name>
    <dbReference type="NCBI Taxonomy" id="586398"/>
    <lineage>
        <taxon>Eukaryota</taxon>
        <taxon>Viridiplantae</taxon>
        <taxon>Streptophyta</taxon>
        <taxon>Embryophyta</taxon>
        <taxon>Tracheophyta</taxon>
        <taxon>Spermatophyta</taxon>
        <taxon>Magnoliopsida</taxon>
        <taxon>eudicotyledons</taxon>
        <taxon>Gunneridae</taxon>
        <taxon>Pentapetalae</taxon>
        <taxon>rosids</taxon>
        <taxon>fabids</taxon>
        <taxon>Malpighiales</taxon>
        <taxon>Linaceae</taxon>
        <taxon>Linum</taxon>
    </lineage>
</organism>
<keyword evidence="3" id="KW-1185">Reference proteome</keyword>
<dbReference type="AlphaFoldDB" id="A0AAV2EVI5"/>
<dbReference type="EMBL" id="OZ034818">
    <property type="protein sequence ID" value="CAL1390081.1"/>
    <property type="molecule type" value="Genomic_DNA"/>
</dbReference>
<gene>
    <name evidence="2" type="ORF">LTRI10_LOCUS30890</name>
</gene>
<dbReference type="Proteomes" id="UP001497516">
    <property type="component" value="Chromosome 5"/>
</dbReference>
<reference evidence="2 3" key="1">
    <citation type="submission" date="2024-04" db="EMBL/GenBank/DDBJ databases">
        <authorList>
            <person name="Fracassetti M."/>
        </authorList>
    </citation>
    <scope>NUCLEOTIDE SEQUENCE [LARGE SCALE GENOMIC DNA]</scope>
</reference>
<feature type="compositionally biased region" description="Basic and acidic residues" evidence="1">
    <location>
        <begin position="46"/>
        <end position="55"/>
    </location>
</feature>
<feature type="region of interest" description="Disordered" evidence="1">
    <location>
        <begin position="1"/>
        <end position="84"/>
    </location>
</feature>
<protein>
    <submittedName>
        <fullName evidence="2">Uncharacterized protein</fullName>
    </submittedName>
</protein>